<feature type="region of interest" description="Disordered" evidence="1">
    <location>
        <begin position="1"/>
        <end position="69"/>
    </location>
</feature>
<reference evidence="2 3" key="1">
    <citation type="journal article" date="2014" name="PLoS ONE">
        <title>Global Analysis of Gene Expression Profiles in Physic Nut (Jatropha curcas L.) Seedlings Exposed to Salt Stress.</title>
        <authorList>
            <person name="Zhang L."/>
            <person name="Zhang C."/>
            <person name="Wu P."/>
            <person name="Chen Y."/>
            <person name="Li M."/>
            <person name="Jiang H."/>
            <person name="Wu G."/>
        </authorList>
    </citation>
    <scope>NUCLEOTIDE SEQUENCE [LARGE SCALE GENOMIC DNA]</scope>
    <source>
        <strain evidence="3">cv. GZQX0401</strain>
        <tissue evidence="2">Young leaves</tissue>
    </source>
</reference>
<evidence type="ECO:0000256" key="1">
    <source>
        <dbReference type="SAM" id="MobiDB-lite"/>
    </source>
</evidence>
<evidence type="ECO:0000313" key="2">
    <source>
        <dbReference type="EMBL" id="KDP29497.1"/>
    </source>
</evidence>
<sequence>MANESIEHPNMEGQGINHGEAAGQAMIPPSTDHRSSSGGYPSPSVLPIHHYAKTPSQNPSSRWRIGAHK</sequence>
<keyword evidence="3" id="KW-1185">Reference proteome</keyword>
<protein>
    <submittedName>
        <fullName evidence="2">Uncharacterized protein</fullName>
    </submittedName>
</protein>
<proteinExistence type="predicted"/>
<gene>
    <name evidence="2" type="ORF">JCGZ_19336</name>
</gene>
<dbReference type="EMBL" id="KK914746">
    <property type="protein sequence ID" value="KDP29497.1"/>
    <property type="molecule type" value="Genomic_DNA"/>
</dbReference>
<dbReference type="AlphaFoldDB" id="A0A067K037"/>
<evidence type="ECO:0000313" key="3">
    <source>
        <dbReference type="Proteomes" id="UP000027138"/>
    </source>
</evidence>
<feature type="compositionally biased region" description="Basic and acidic residues" evidence="1">
    <location>
        <begin position="1"/>
        <end position="10"/>
    </location>
</feature>
<accession>A0A067K037</accession>
<organism evidence="2 3">
    <name type="scientific">Jatropha curcas</name>
    <name type="common">Barbados nut</name>
    <dbReference type="NCBI Taxonomy" id="180498"/>
    <lineage>
        <taxon>Eukaryota</taxon>
        <taxon>Viridiplantae</taxon>
        <taxon>Streptophyta</taxon>
        <taxon>Embryophyta</taxon>
        <taxon>Tracheophyta</taxon>
        <taxon>Spermatophyta</taxon>
        <taxon>Magnoliopsida</taxon>
        <taxon>eudicotyledons</taxon>
        <taxon>Gunneridae</taxon>
        <taxon>Pentapetalae</taxon>
        <taxon>rosids</taxon>
        <taxon>fabids</taxon>
        <taxon>Malpighiales</taxon>
        <taxon>Euphorbiaceae</taxon>
        <taxon>Crotonoideae</taxon>
        <taxon>Jatropheae</taxon>
        <taxon>Jatropha</taxon>
    </lineage>
</organism>
<dbReference type="Proteomes" id="UP000027138">
    <property type="component" value="Unassembled WGS sequence"/>
</dbReference>
<name>A0A067K037_JATCU</name>